<dbReference type="AlphaFoldDB" id="A0A8K1CAL7"/>
<keyword evidence="3" id="KW-1015">Disulfide bond</keyword>
<evidence type="ECO:0000259" key="5">
    <source>
        <dbReference type="PROSITE" id="PS00022"/>
    </source>
</evidence>
<dbReference type="PROSITE" id="PS51257">
    <property type="entry name" value="PROKAR_LIPOPROTEIN"/>
    <property type="match status" value="1"/>
</dbReference>
<accession>A0A8K1CAL7</accession>
<feature type="domain" description="EGF-like" evidence="5">
    <location>
        <begin position="356"/>
        <end position="367"/>
    </location>
</feature>
<dbReference type="Gene3D" id="2.60.120.260">
    <property type="entry name" value="Galactose-binding domain-like"/>
    <property type="match status" value="1"/>
</dbReference>
<dbReference type="OrthoDB" id="6130531at2759"/>
<evidence type="ECO:0000256" key="3">
    <source>
        <dbReference type="ARBA" id="ARBA00023157"/>
    </source>
</evidence>
<feature type="chain" id="PRO_5035434364" description="EGF-like domain-containing protein" evidence="4">
    <location>
        <begin position="21"/>
        <end position="374"/>
    </location>
</feature>
<keyword evidence="4" id="KW-0732">Signal</keyword>
<dbReference type="PANTHER" id="PTHR11219">
    <property type="entry name" value="TENEURIN AND N-ACETYLGLUCOSAMINE-1-PHOSPHODIESTER ALPHA-N-ACETYLGLUCOSAMINIDASE"/>
    <property type="match status" value="1"/>
</dbReference>
<reference evidence="7" key="1">
    <citation type="submission" date="2019-03" db="EMBL/GenBank/DDBJ databases">
        <title>Long read genome sequence of the mycoparasitic Pythium oligandrum ATCC 38472 isolated from sugarbeet rhizosphere.</title>
        <authorList>
            <person name="Gaulin E."/>
        </authorList>
    </citation>
    <scope>NUCLEOTIDE SEQUENCE</scope>
    <source>
        <strain evidence="7">ATCC 38472_TT</strain>
    </source>
</reference>
<evidence type="ECO:0000259" key="6">
    <source>
        <dbReference type="PROSITE" id="PS01186"/>
    </source>
</evidence>
<evidence type="ECO:0000256" key="4">
    <source>
        <dbReference type="SAM" id="SignalP"/>
    </source>
</evidence>
<dbReference type="PROSITE" id="PS00022">
    <property type="entry name" value="EGF_1"/>
    <property type="match status" value="3"/>
</dbReference>
<keyword evidence="2" id="KW-0677">Repeat</keyword>
<dbReference type="InterPro" id="IPR013111">
    <property type="entry name" value="EGF_extracell"/>
</dbReference>
<dbReference type="Proteomes" id="UP000794436">
    <property type="component" value="Unassembled WGS sequence"/>
</dbReference>
<dbReference type="PRINTS" id="PR00011">
    <property type="entry name" value="EGFLAMININ"/>
</dbReference>
<protein>
    <recommendedName>
        <fullName evidence="5 6">EGF-like domain-containing protein</fullName>
    </recommendedName>
</protein>
<name>A0A8K1CAL7_PYTOL</name>
<dbReference type="PANTHER" id="PTHR11219:SF69">
    <property type="entry name" value="TENEURIN-A"/>
    <property type="match status" value="1"/>
</dbReference>
<evidence type="ECO:0000313" key="8">
    <source>
        <dbReference type="Proteomes" id="UP000794436"/>
    </source>
</evidence>
<feature type="domain" description="EGF-like" evidence="5">
    <location>
        <begin position="38"/>
        <end position="49"/>
    </location>
</feature>
<keyword evidence="1" id="KW-0245">EGF-like domain</keyword>
<dbReference type="InterPro" id="IPR051216">
    <property type="entry name" value="Teneurin"/>
</dbReference>
<evidence type="ECO:0000256" key="2">
    <source>
        <dbReference type="ARBA" id="ARBA00022737"/>
    </source>
</evidence>
<dbReference type="EMBL" id="SPLM01000109">
    <property type="protein sequence ID" value="TMW59539.1"/>
    <property type="molecule type" value="Genomic_DNA"/>
</dbReference>
<dbReference type="PROSITE" id="PS01186">
    <property type="entry name" value="EGF_2"/>
    <property type="match status" value="1"/>
</dbReference>
<keyword evidence="8" id="KW-1185">Reference proteome</keyword>
<feature type="domain" description="EGF-like" evidence="5 6">
    <location>
        <begin position="89"/>
        <end position="100"/>
    </location>
</feature>
<dbReference type="Pfam" id="PF07974">
    <property type="entry name" value="EGF_2"/>
    <property type="match status" value="2"/>
</dbReference>
<dbReference type="InterPro" id="IPR000742">
    <property type="entry name" value="EGF"/>
</dbReference>
<organism evidence="7 8">
    <name type="scientific">Pythium oligandrum</name>
    <name type="common">Mycoparasitic fungus</name>
    <dbReference type="NCBI Taxonomy" id="41045"/>
    <lineage>
        <taxon>Eukaryota</taxon>
        <taxon>Sar</taxon>
        <taxon>Stramenopiles</taxon>
        <taxon>Oomycota</taxon>
        <taxon>Peronosporomycetes</taxon>
        <taxon>Pythiales</taxon>
        <taxon>Pythiaceae</taxon>
        <taxon>Pythium</taxon>
    </lineage>
</organism>
<dbReference type="Gene3D" id="2.10.25.10">
    <property type="entry name" value="Laminin"/>
    <property type="match status" value="1"/>
</dbReference>
<gene>
    <name evidence="7" type="ORF">Poli38472_004608</name>
</gene>
<feature type="signal peptide" evidence="4">
    <location>
        <begin position="1"/>
        <end position="20"/>
    </location>
</feature>
<comment type="caution">
    <text evidence="7">The sequence shown here is derived from an EMBL/GenBank/DDBJ whole genome shotgun (WGS) entry which is preliminary data.</text>
</comment>
<proteinExistence type="predicted"/>
<dbReference type="Pfam" id="PF23106">
    <property type="entry name" value="EGF_Teneurin"/>
    <property type="match status" value="1"/>
</dbReference>
<evidence type="ECO:0000313" key="7">
    <source>
        <dbReference type="EMBL" id="TMW59539.1"/>
    </source>
</evidence>
<evidence type="ECO:0000256" key="1">
    <source>
        <dbReference type="ARBA" id="ARBA00022536"/>
    </source>
</evidence>
<sequence>MRKWCVGAIVMAMLVAPAFGACPNKCSGHGRCGKNDVCDCMQNWTGGDCSGRVCPFARAWHDTAVGDDDAHYYAECSNRGVCDREKGVCDCDDPFSGSGCRRLGCPKDCNGHGTCEFIEELAANGYDPRIGGASGRKYTLWDQEKIMGCHCDPGWEGHECNQRVCPKGDDPLTTDQYEMSQAIVIDAETITGFLTYHDPYGGAWVTSKFDIGLFGDDATTCANIKNVLRRLPNNVLNTVAVAPATDFFPFLRTSKTASDGSIGGQISIGGTDKTICIVNFKSEPGTTGYQNLLSCDVSTHAVAGQHPKSDGSATANCLVYEVYPDATAVAASATRVLSELAECSNRGQCDSTTGLCKCYTGHMGLACQKQEALV</sequence>